<organism evidence="13 14">
    <name type="scientific">Petrolisthes manimaculis</name>
    <dbReference type="NCBI Taxonomy" id="1843537"/>
    <lineage>
        <taxon>Eukaryota</taxon>
        <taxon>Metazoa</taxon>
        <taxon>Ecdysozoa</taxon>
        <taxon>Arthropoda</taxon>
        <taxon>Crustacea</taxon>
        <taxon>Multicrustacea</taxon>
        <taxon>Malacostraca</taxon>
        <taxon>Eumalacostraca</taxon>
        <taxon>Eucarida</taxon>
        <taxon>Decapoda</taxon>
        <taxon>Pleocyemata</taxon>
        <taxon>Anomura</taxon>
        <taxon>Galatheoidea</taxon>
        <taxon>Porcellanidae</taxon>
        <taxon>Petrolisthes</taxon>
    </lineage>
</organism>
<evidence type="ECO:0000313" key="13">
    <source>
        <dbReference type="EMBL" id="KAK4313670.1"/>
    </source>
</evidence>
<feature type="domain" description="Aminotransferase class I/classII large" evidence="12">
    <location>
        <begin position="23"/>
        <end position="366"/>
    </location>
</feature>
<keyword evidence="14" id="KW-1185">Reference proteome</keyword>
<evidence type="ECO:0000256" key="11">
    <source>
        <dbReference type="RuleBase" id="RU003693"/>
    </source>
</evidence>
<comment type="catalytic activity">
    <reaction evidence="6">
        <text>glycine + acetyl-CoA = (2S)-2-amino-3-oxobutanoate + CoA</text>
        <dbReference type="Rhea" id="RHEA:20736"/>
        <dbReference type="ChEBI" id="CHEBI:57287"/>
        <dbReference type="ChEBI" id="CHEBI:57288"/>
        <dbReference type="ChEBI" id="CHEBI:57305"/>
        <dbReference type="ChEBI" id="CHEBI:78948"/>
        <dbReference type="EC" id="2.3.1.29"/>
    </reaction>
    <physiologicalReaction direction="right-to-left" evidence="6">
        <dbReference type="Rhea" id="RHEA:20738"/>
    </physiologicalReaction>
</comment>
<dbReference type="FunFam" id="3.40.640.10:FF:000006">
    <property type="entry name" value="5-aminolevulinate synthase, mitochondrial"/>
    <property type="match status" value="1"/>
</dbReference>
<dbReference type="InterPro" id="IPR001917">
    <property type="entry name" value="Aminotrans_II_pyridoxalP_BS"/>
</dbReference>
<keyword evidence="5" id="KW-0012">Acyltransferase</keyword>
<dbReference type="GO" id="GO:0005739">
    <property type="term" value="C:mitochondrion"/>
    <property type="evidence" value="ECO:0007669"/>
    <property type="project" value="TreeGrafter"/>
</dbReference>
<dbReference type="PANTHER" id="PTHR13693">
    <property type="entry name" value="CLASS II AMINOTRANSFERASE/8-AMINO-7-OXONONANOATE SYNTHASE"/>
    <property type="match status" value="1"/>
</dbReference>
<evidence type="ECO:0000256" key="5">
    <source>
        <dbReference type="ARBA" id="ARBA00023315"/>
    </source>
</evidence>
<comment type="cofactor">
    <cofactor evidence="1 11">
        <name>pyridoxal 5'-phosphate</name>
        <dbReference type="ChEBI" id="CHEBI:597326"/>
    </cofactor>
</comment>
<evidence type="ECO:0000259" key="12">
    <source>
        <dbReference type="Pfam" id="PF00155"/>
    </source>
</evidence>
<evidence type="ECO:0000256" key="4">
    <source>
        <dbReference type="ARBA" id="ARBA00022898"/>
    </source>
</evidence>
<dbReference type="EC" id="2.3.1.29" evidence="7"/>
<reference evidence="13" key="1">
    <citation type="submission" date="2023-11" db="EMBL/GenBank/DDBJ databases">
        <title>Genome assemblies of two species of porcelain crab, Petrolisthes cinctipes and Petrolisthes manimaculis (Anomura: Porcellanidae).</title>
        <authorList>
            <person name="Angst P."/>
        </authorList>
    </citation>
    <scope>NUCLEOTIDE SEQUENCE</scope>
    <source>
        <strain evidence="13">PB745_02</strain>
        <tissue evidence="13">Gill</tissue>
    </source>
</reference>
<evidence type="ECO:0000256" key="10">
    <source>
        <dbReference type="ARBA" id="ARBA00078624"/>
    </source>
</evidence>
<dbReference type="Proteomes" id="UP001292094">
    <property type="component" value="Unassembled WGS sequence"/>
</dbReference>
<dbReference type="InterPro" id="IPR050087">
    <property type="entry name" value="AON_synthase_class-II"/>
</dbReference>
<evidence type="ECO:0000256" key="6">
    <source>
        <dbReference type="ARBA" id="ARBA00052559"/>
    </source>
</evidence>
<evidence type="ECO:0000256" key="8">
    <source>
        <dbReference type="ARBA" id="ARBA00069660"/>
    </source>
</evidence>
<gene>
    <name evidence="13" type="ORF">Pmani_014959</name>
</gene>
<keyword evidence="3" id="KW-0808">Transferase</keyword>
<dbReference type="NCBIfam" id="TIGR01822">
    <property type="entry name" value="2am3keto_CoA"/>
    <property type="match status" value="1"/>
</dbReference>
<proteinExistence type="inferred from homology"/>
<evidence type="ECO:0000256" key="1">
    <source>
        <dbReference type="ARBA" id="ARBA00001933"/>
    </source>
</evidence>
<accession>A0AAE1UC22</accession>
<dbReference type="InterPro" id="IPR015424">
    <property type="entry name" value="PyrdxlP-dep_Trfase"/>
</dbReference>
<evidence type="ECO:0000313" key="14">
    <source>
        <dbReference type="Proteomes" id="UP001292094"/>
    </source>
</evidence>
<dbReference type="InterPro" id="IPR015421">
    <property type="entry name" value="PyrdxlP-dep_Trfase_major"/>
</dbReference>
<sequence length="377" mass="41438">MIEVEGMKDEGKKPQGNNKDEGILNFCSNNYLGLSSHPEVINAGKKALDDYGAGVSSVRFICGTQTIHTELESKIARFHEREDAILYPSCFDANAGLFEAFLTPDDCIFSDELNHASIIDGIRLCKARKFRYKHRNMEDLATKLSECGDSRLRLIVTDGAFSMDGNVAPLDLICRLANDYNALVMVDDCHATGFLGKTGRGTEEHFNLMPGAVDIINSTLGKALGGASGGYTTGPIELVHLLRQRARPYLFSNSLPPPVVACASKVFDLLMGADGFTEKIRENTTRFRSKMTEAGFTISGDAHHPICPVMLGDARLAAVFADEMLDRGIYVISFSYPVVPKDKARIRVQMSASHRFEDIDRTIEAFTQVGKRLGVIE</sequence>
<keyword evidence="4 11" id="KW-0663">Pyridoxal phosphate</keyword>
<evidence type="ECO:0000256" key="2">
    <source>
        <dbReference type="ARBA" id="ARBA00008392"/>
    </source>
</evidence>
<dbReference type="SUPFAM" id="SSF53383">
    <property type="entry name" value="PLP-dependent transferases"/>
    <property type="match status" value="1"/>
</dbReference>
<dbReference type="Gene3D" id="3.40.640.10">
    <property type="entry name" value="Type I PLP-dependent aspartate aminotransferase-like (Major domain)"/>
    <property type="match status" value="1"/>
</dbReference>
<dbReference type="GO" id="GO:0030170">
    <property type="term" value="F:pyridoxal phosphate binding"/>
    <property type="evidence" value="ECO:0007669"/>
    <property type="project" value="InterPro"/>
</dbReference>
<dbReference type="PANTHER" id="PTHR13693:SF102">
    <property type="entry name" value="2-AMINO-3-KETOBUTYRATE COENZYME A LIGASE, MITOCHONDRIAL"/>
    <property type="match status" value="1"/>
</dbReference>
<dbReference type="FunFam" id="3.90.1150.10:FF:000004">
    <property type="entry name" value="2-amino-3-ketobutyrate coenzyme A ligase"/>
    <property type="match status" value="1"/>
</dbReference>
<dbReference type="InterPro" id="IPR004839">
    <property type="entry name" value="Aminotransferase_I/II_large"/>
</dbReference>
<dbReference type="CDD" id="cd06454">
    <property type="entry name" value="KBL_like"/>
    <property type="match status" value="1"/>
</dbReference>
<dbReference type="PROSITE" id="PS00599">
    <property type="entry name" value="AA_TRANSFER_CLASS_2"/>
    <property type="match status" value="1"/>
</dbReference>
<dbReference type="EMBL" id="JAWZYT010001276">
    <property type="protein sequence ID" value="KAK4313670.1"/>
    <property type="molecule type" value="Genomic_DNA"/>
</dbReference>
<comment type="caution">
    <text evidence="13">The sequence shown here is derived from an EMBL/GenBank/DDBJ whole genome shotgun (WGS) entry which is preliminary data.</text>
</comment>
<dbReference type="InterPro" id="IPR011282">
    <property type="entry name" value="2am3keto_CoA_ligase"/>
</dbReference>
<evidence type="ECO:0000256" key="7">
    <source>
        <dbReference type="ARBA" id="ARBA00067076"/>
    </source>
</evidence>
<dbReference type="GO" id="GO:0008890">
    <property type="term" value="F:glycine C-acetyltransferase activity"/>
    <property type="evidence" value="ECO:0007669"/>
    <property type="project" value="UniProtKB-EC"/>
</dbReference>
<evidence type="ECO:0000256" key="3">
    <source>
        <dbReference type="ARBA" id="ARBA00022679"/>
    </source>
</evidence>
<evidence type="ECO:0000256" key="9">
    <source>
        <dbReference type="ARBA" id="ARBA00075633"/>
    </source>
</evidence>
<dbReference type="InterPro" id="IPR015422">
    <property type="entry name" value="PyrdxlP-dep_Trfase_small"/>
</dbReference>
<dbReference type="Gene3D" id="3.90.1150.10">
    <property type="entry name" value="Aspartate Aminotransferase, domain 1"/>
    <property type="match status" value="1"/>
</dbReference>
<comment type="similarity">
    <text evidence="2 11">Belongs to the class-II pyridoxal-phosphate-dependent aminotransferase family.</text>
</comment>
<dbReference type="NCBIfam" id="NF005394">
    <property type="entry name" value="PRK06939.1"/>
    <property type="match status" value="1"/>
</dbReference>
<dbReference type="GO" id="GO:0006567">
    <property type="term" value="P:L-threonine catabolic process"/>
    <property type="evidence" value="ECO:0007669"/>
    <property type="project" value="InterPro"/>
</dbReference>
<name>A0AAE1UC22_9EUCA</name>
<dbReference type="Pfam" id="PF00155">
    <property type="entry name" value="Aminotran_1_2"/>
    <property type="match status" value="1"/>
</dbReference>
<dbReference type="AlphaFoldDB" id="A0AAE1UC22"/>
<protein>
    <recommendedName>
        <fullName evidence="8">2-amino-3-ketobutyrate coenzyme A ligase, mitochondrial</fullName>
        <ecNumber evidence="7">2.3.1.29</ecNumber>
    </recommendedName>
    <alternativeName>
        <fullName evidence="9">Aminoacetone synthase</fullName>
    </alternativeName>
    <alternativeName>
        <fullName evidence="10">Glycine acetyltransferase</fullName>
    </alternativeName>
</protein>